<protein>
    <recommendedName>
        <fullName evidence="4">Surface protein</fullName>
    </recommendedName>
</protein>
<dbReference type="InterPro" id="IPR032675">
    <property type="entry name" value="LRR_dom_sf"/>
</dbReference>
<dbReference type="KEGG" id="xak:KIMC2_04650"/>
<accession>A0AAU9CX77</accession>
<keyword evidence="3" id="KW-1185">Reference proteome</keyword>
<dbReference type="RefSeq" id="WP_317697624.1">
    <property type="nucleotide sequence ID" value="NZ_AP026801.1"/>
</dbReference>
<sequence>MNFNSENGRRRFNIILFWQVLILLALILTFLGKQFLAFNSKAEDTLSITKLSQVSTDLNQTLSGKDAFSLALAENSKVTASSNAVKLNRNTYQFNAVNNEISGEVTYSNAGITASGKLIDAVLTVTAQNASKVTVAPIGSITLTGRNAKAQMKLQFFIHGTKTPIAIDGHFTIDQLNPNEEIGLKLNQLKQIYSRGDSLVQTNSDQRYTNFKVNTLSEHNRFTAVYENQTELDYTLKNTGAEAGQLNLSSSSVVEIEMPQARMTGVDETVDPAESSEETKTDQFQGKLTETKAAPNKVRPLYLLQQNIPSKSAGYLGWNQIDDELDPVWSVEPKDIVITNELQEDVTNNFQVMIKGHHLTIDAAAEALKSSDFYGHTYSILIKGRINPQQELQSDKDDLKLGKPNSAKITLKTAGGVVTQKTNPAVNQVKVALPKVELDQSSIYSGMKTFSGKISHPETTKFYLSYKDNAGKTHDNEPLKITTKPNLTANALTARSADTKEKWQAAMPENLNAKAAPVKLTAKSVDGMKKDFWMRDGTWWDYNATTKVLTIHPHELNFDVDKAYSGWEYYWPWIARNSIGNQVKKVILEPGVTAKGSLEKLFTGLNYVDSYEGLDLLNTSQVTNMSEMFSNNNYGNLTTLDVSHFDTSNVTDMHQMFSNSAKLVNLDVSYFNTSNVTDMGAMFAGCPSLANLDVSHFDTSKVTNMNNMFSKVTSLLDLQNFDTSQVKDMSFMFSRYGGSSLDFSNRDTSSVTTMRYMFQNSTCPNINLSGLTNGQVTNMSYMFDNSKVVNLNLSDFSTSNVTDMSYMFQSTSGLTNLDFRQWTKFDTSKVTDMNHMFNSSNISSLNIETWDTSNVTYMYYMFSRLTKITSYSFLNSLKTGNVTTMEGMFSGSTNLGGIDFSQLLNFDTSKVVSMAYMFNYTDISPNANVRVFNTSKVTDMTSMFEWCSKLTIFDLNSWDTRSLKLTKSMFKNCSNLSSVKVSDWDTGALMDTSLMFQDCSSLENLNLTNWNVSNVTLTSSMFAGCSKLVSVGDLINWQTRNITSTYKMFYNCYKLNGINVANWNTSQMIDLSYMFSGCWAFTSLAVTNWDLSNAINTSHMFEGCGNVPQLDVSQWHASKITDLSYMFSGCKSLKHLDFNPTFDISNVTNLSYTFFSCIALETLPISSWNTAKVTNMYYTFGGCSSLTTLDISNWNTAKVTNMGGTFSGCSKLTNLDVSKWQTGLVTLMGSMFSNCSSLKSLDLSTFNTNNLIDMELMFGGCSSLENLNLTGFNTSKVGTVSYFPPGNYYSSIGSMRNLFYNCSSLTTLDLSSFDTTNLSKLAYYKPKSYQMNGMFYNTKNLWKLTLGPKMKIYPKAKSSSGWETFDPNFANPSAGTKINDPADPTGNYYATEAKWQELGTSNNDHEPNGGVKTADDIIADSQVDHTDTRTYVWYQVGSLNFTAPTEIDLGSHKISGRFEEGQSEAQSLEITDSRNGRANKQWRIDVAASDLVKSDDTTKKVAGNPLYIKDSAGEHQLTSTATSLYSGVSGGVGYADTWSKSWNLLFRSAPSAIPASGTYNGTVTFTLVDTTP</sequence>
<keyword evidence="1" id="KW-1133">Transmembrane helix</keyword>
<dbReference type="InterPro" id="IPR005046">
    <property type="entry name" value="DUF285"/>
</dbReference>
<evidence type="ECO:0008006" key="4">
    <source>
        <dbReference type="Google" id="ProtNLM"/>
    </source>
</evidence>
<dbReference type="Gene3D" id="3.80.10.10">
    <property type="entry name" value="Ribonuclease Inhibitor"/>
    <property type="match status" value="4"/>
</dbReference>
<dbReference type="SUPFAM" id="SSF52058">
    <property type="entry name" value="L domain-like"/>
    <property type="match status" value="2"/>
</dbReference>
<organism evidence="2 3">
    <name type="scientific">Xylocopilactobacillus apis</name>
    <dbReference type="NCBI Taxonomy" id="2932183"/>
    <lineage>
        <taxon>Bacteria</taxon>
        <taxon>Bacillati</taxon>
        <taxon>Bacillota</taxon>
        <taxon>Bacilli</taxon>
        <taxon>Lactobacillales</taxon>
        <taxon>Lactobacillaceae</taxon>
        <taxon>Xylocopilactobacillus</taxon>
    </lineage>
</organism>
<evidence type="ECO:0000256" key="1">
    <source>
        <dbReference type="SAM" id="Phobius"/>
    </source>
</evidence>
<dbReference type="SUPFAM" id="SSF52047">
    <property type="entry name" value="RNI-like"/>
    <property type="match status" value="1"/>
</dbReference>
<dbReference type="EMBL" id="AP026801">
    <property type="protein sequence ID" value="BDR55903.1"/>
    <property type="molecule type" value="Genomic_DNA"/>
</dbReference>
<dbReference type="InterPro" id="IPR011889">
    <property type="entry name" value="Liste_lipo_26"/>
</dbReference>
<name>A0AAU9CX77_9LACO</name>
<reference evidence="2 3" key="1">
    <citation type="journal article" date="2023" name="Microbiol. Spectr.">
        <title>Symbiosis of Carpenter Bees with Uncharacterized Lactic Acid Bacteria Showing NAD Auxotrophy.</title>
        <authorList>
            <person name="Kawasaki S."/>
            <person name="Ozawa K."/>
            <person name="Mori T."/>
            <person name="Yamamoto A."/>
            <person name="Ito M."/>
            <person name="Ohkuma M."/>
            <person name="Sakamoto M."/>
            <person name="Matsutani M."/>
        </authorList>
    </citation>
    <scope>NUCLEOTIDE SEQUENCE [LARGE SCALE GENOMIC DNA]</scope>
    <source>
        <strain evidence="2 3">KimC2</strain>
    </source>
</reference>
<dbReference type="Pfam" id="PF03382">
    <property type="entry name" value="DUF285"/>
    <property type="match status" value="4"/>
</dbReference>
<dbReference type="PANTHER" id="PTHR45661:SF3">
    <property type="entry name" value="IG-LIKE DOMAIN-CONTAINING PROTEIN"/>
    <property type="match status" value="1"/>
</dbReference>
<dbReference type="Proteomes" id="UP001321804">
    <property type="component" value="Chromosome"/>
</dbReference>
<dbReference type="InterPro" id="IPR053139">
    <property type="entry name" value="Surface_bspA-like"/>
</dbReference>
<feature type="transmembrane region" description="Helical" evidence="1">
    <location>
        <begin position="12"/>
        <end position="31"/>
    </location>
</feature>
<gene>
    <name evidence="2" type="ORF">KIMC2_04650</name>
</gene>
<dbReference type="PANTHER" id="PTHR45661">
    <property type="entry name" value="SURFACE ANTIGEN"/>
    <property type="match status" value="1"/>
</dbReference>
<evidence type="ECO:0000313" key="2">
    <source>
        <dbReference type="EMBL" id="BDR55903.1"/>
    </source>
</evidence>
<evidence type="ECO:0000313" key="3">
    <source>
        <dbReference type="Proteomes" id="UP001321804"/>
    </source>
</evidence>
<dbReference type="NCBIfam" id="TIGR02167">
    <property type="entry name" value="Liste_lipo_26"/>
    <property type="match status" value="18"/>
</dbReference>
<keyword evidence="1" id="KW-0812">Transmembrane</keyword>
<keyword evidence="1" id="KW-0472">Membrane</keyword>
<proteinExistence type="predicted"/>